<dbReference type="GeneID" id="19016974"/>
<evidence type="ECO:0000256" key="3">
    <source>
        <dbReference type="ARBA" id="ARBA00022741"/>
    </source>
</evidence>
<keyword evidence="5 8" id="KW-0175">Coiled coil</keyword>
<feature type="region of interest" description="Disordered" evidence="9">
    <location>
        <begin position="537"/>
        <end position="567"/>
    </location>
</feature>
<feature type="compositionally biased region" description="Polar residues" evidence="9">
    <location>
        <begin position="964"/>
        <end position="974"/>
    </location>
</feature>
<dbReference type="InterPro" id="IPR027640">
    <property type="entry name" value="Kinesin-like_fam"/>
</dbReference>
<keyword evidence="12" id="KW-1185">Reference proteome</keyword>
<dbReference type="SMART" id="SM00129">
    <property type="entry name" value="KISc"/>
    <property type="match status" value="1"/>
</dbReference>
<dbReference type="PRINTS" id="PR00380">
    <property type="entry name" value="KINESINHEAVY"/>
</dbReference>
<dbReference type="GO" id="GO:0008017">
    <property type="term" value="F:microtubule binding"/>
    <property type="evidence" value="ECO:0007669"/>
    <property type="project" value="InterPro"/>
</dbReference>
<comment type="subcellular location">
    <subcellularLocation>
        <location evidence="1">Cytoplasm</location>
    </subcellularLocation>
</comment>
<feature type="compositionally biased region" description="Acidic residues" evidence="9">
    <location>
        <begin position="975"/>
        <end position="993"/>
    </location>
</feature>
<reference evidence="11 12" key="1">
    <citation type="submission" date="2011-10" db="EMBL/GenBank/DDBJ databases">
        <authorList>
            <person name="Genoscope - CEA"/>
        </authorList>
    </citation>
    <scope>NUCLEOTIDE SEQUENCE [LARGE SCALE GENOMIC DNA]</scope>
    <source>
        <strain evidence="11 12">RCC 1105</strain>
    </source>
</reference>
<evidence type="ECO:0000259" key="10">
    <source>
        <dbReference type="PROSITE" id="PS50067"/>
    </source>
</evidence>
<evidence type="ECO:0000256" key="2">
    <source>
        <dbReference type="ARBA" id="ARBA00022490"/>
    </source>
</evidence>
<dbReference type="InterPro" id="IPR001752">
    <property type="entry name" value="Kinesin_motor_dom"/>
</dbReference>
<dbReference type="GO" id="GO:0007052">
    <property type="term" value="P:mitotic spindle organization"/>
    <property type="evidence" value="ECO:0007669"/>
    <property type="project" value="TreeGrafter"/>
</dbReference>
<evidence type="ECO:0000256" key="7">
    <source>
        <dbReference type="PROSITE-ProRule" id="PRU00283"/>
    </source>
</evidence>
<evidence type="ECO:0000256" key="9">
    <source>
        <dbReference type="SAM" id="MobiDB-lite"/>
    </source>
</evidence>
<dbReference type="Pfam" id="PF25764">
    <property type="entry name" value="KIF21A_4th"/>
    <property type="match status" value="1"/>
</dbReference>
<dbReference type="SUPFAM" id="SSF52540">
    <property type="entry name" value="P-loop containing nucleoside triphosphate hydrolases"/>
    <property type="match status" value="1"/>
</dbReference>
<dbReference type="GO" id="GO:0005737">
    <property type="term" value="C:cytoplasm"/>
    <property type="evidence" value="ECO:0007669"/>
    <property type="project" value="UniProtKB-SubCell"/>
</dbReference>
<dbReference type="InterPro" id="IPR019821">
    <property type="entry name" value="Kinesin_motor_CS"/>
</dbReference>
<dbReference type="InterPro" id="IPR027417">
    <property type="entry name" value="P-loop_NTPase"/>
</dbReference>
<dbReference type="RefSeq" id="XP_007513896.1">
    <property type="nucleotide sequence ID" value="XM_007513834.1"/>
</dbReference>
<dbReference type="eggNOG" id="KOG0244">
    <property type="taxonomic scope" value="Eukaryota"/>
</dbReference>
<proteinExistence type="inferred from homology"/>
<protein>
    <recommendedName>
        <fullName evidence="10">Kinesin motor domain-containing protein</fullName>
    </recommendedName>
</protein>
<evidence type="ECO:0000256" key="6">
    <source>
        <dbReference type="ARBA" id="ARBA00023175"/>
    </source>
</evidence>
<feature type="domain" description="Kinesin motor" evidence="10">
    <location>
        <begin position="31"/>
        <end position="370"/>
    </location>
</feature>
<dbReference type="EMBL" id="FO082276">
    <property type="protein sequence ID" value="CCO15333.1"/>
    <property type="molecule type" value="Genomic_DNA"/>
</dbReference>
<evidence type="ECO:0000256" key="8">
    <source>
        <dbReference type="SAM" id="Coils"/>
    </source>
</evidence>
<dbReference type="GO" id="GO:0007018">
    <property type="term" value="P:microtubule-based movement"/>
    <property type="evidence" value="ECO:0007669"/>
    <property type="project" value="InterPro"/>
</dbReference>
<gene>
    <name evidence="11" type="ORF">Bathy03g04370</name>
</gene>
<keyword evidence="2" id="KW-0963">Cytoplasm</keyword>
<keyword evidence="6 7" id="KW-0505">Motor protein</keyword>
<dbReference type="GO" id="GO:0051231">
    <property type="term" value="P:spindle elongation"/>
    <property type="evidence" value="ECO:0007669"/>
    <property type="project" value="TreeGrafter"/>
</dbReference>
<dbReference type="PANTHER" id="PTHR47969">
    <property type="entry name" value="CHROMOSOME-ASSOCIATED KINESIN KIF4A-RELATED"/>
    <property type="match status" value="1"/>
</dbReference>
<dbReference type="GO" id="GO:0005875">
    <property type="term" value="C:microtubule associated complex"/>
    <property type="evidence" value="ECO:0007669"/>
    <property type="project" value="TreeGrafter"/>
</dbReference>
<feature type="region of interest" description="Disordered" evidence="9">
    <location>
        <begin position="1"/>
        <end position="28"/>
    </location>
</feature>
<dbReference type="Gene3D" id="3.40.850.10">
    <property type="entry name" value="Kinesin motor domain"/>
    <property type="match status" value="1"/>
</dbReference>
<feature type="compositionally biased region" description="Basic and acidic residues" evidence="9">
    <location>
        <begin position="911"/>
        <end position="930"/>
    </location>
</feature>
<dbReference type="STRING" id="41875.K8F1B2"/>
<evidence type="ECO:0000313" key="11">
    <source>
        <dbReference type="EMBL" id="CCO15333.1"/>
    </source>
</evidence>
<evidence type="ECO:0000256" key="4">
    <source>
        <dbReference type="ARBA" id="ARBA00022840"/>
    </source>
</evidence>
<sequence length="1041" mass="116113">MTAATNHAKMREPAEEEKQGEHNEEEEKVMSVKVAVMVRPMLEEELVDGNDIAIFADEEKQSISCATSDHTFTYDHVYSGEDKKSEKKLYDNCVEPLVSGLLNGLNGTVLAYGQTGSGKTYTMGTSAGATFGVVPRVVRALFEEKDKITESGSTDTISIRVGFVEIHKEEIRDLLSSSSTASKKLVQTVITLRENANGGICLNGASEIEVKDESEMAELLSSGAKTRATGSTNMNKTSSRSHAIFTIYLERRSTSPESSSEVTLAKLHLVDLAGSERQKRTKAEGKRLQEGIDINKGLLALGNVISALGDDTRRAANGHVPYRDSKLTRVLQDSLGGNSQTVFIACASPADSNAEETLNTLKYANRARNIKNMVRENKEEASTAELSRCKAQLAAMRSQVIALTQALNKAKGGDGEVKEDEVVVVSDELSGKLAASEREVRRLKAELAFAEEAQQEASEKELLAITERDALRVALEKAGGIDPTTAGCISKEAEDDDTGIFRGYNATIQALRAEVKILRRQVKRNLESEDEEYKTQCISERVDEEGEEEEEEDIDNDYDEEEQNQNELDSVEKTLRMKEKRMLELAKKAGTNSSADELRKRYEELVEEVENERKLLVEERERVHQAVLKAKSTGGQVLQKRVEKEQGGKLKELEMKLQGLQKQLKSHKETLRAKEQSDMMQKQLKNDILQLKRSRVELVRKMEEKTKERIAKQRETEKALMQAKKEGLKMQREAQKFKNQSEKQSLVLKRRTEEAQAVKKRLNDLQMKGRIQSHTASSLANVRSPIRKNNTNAPANDLIKSASLSTRRKWVDAEIKTAATRLAMREKLDELYALRAKGDTTVSNELIAEINEKVTRADEIEDKTGGVARRWAGVRALGEARQLLQLVFNAAVKAEKKSLKIEDVSANETHSSLDTHVNGKTEKDSRRGGGEEEEVMINEELYKDVPALEDTTPQRRKFVGTEKSPASQQYISSAEDSDGEEEIESTENDDPDYTPETPERTLLKENSVGFATPLNYVFRKAATFFGRGADAREPLQENNNI</sequence>
<feature type="coiled-coil region" evidence="8">
    <location>
        <begin position="426"/>
        <end position="460"/>
    </location>
</feature>
<dbReference type="GO" id="GO:0003777">
    <property type="term" value="F:microtubule motor activity"/>
    <property type="evidence" value="ECO:0007669"/>
    <property type="project" value="InterPro"/>
</dbReference>
<dbReference type="AlphaFoldDB" id="K8F1B2"/>
<dbReference type="PROSITE" id="PS00411">
    <property type="entry name" value="KINESIN_MOTOR_1"/>
    <property type="match status" value="1"/>
</dbReference>
<dbReference type="PROSITE" id="PS50067">
    <property type="entry name" value="KINESIN_MOTOR_2"/>
    <property type="match status" value="1"/>
</dbReference>
<dbReference type="OrthoDB" id="3176171at2759"/>
<feature type="compositionally biased region" description="Basic and acidic residues" evidence="9">
    <location>
        <begin position="9"/>
        <end position="22"/>
    </location>
</feature>
<dbReference type="PANTHER" id="PTHR47969:SF15">
    <property type="entry name" value="CHROMOSOME-ASSOCIATED KINESIN KIF4A-RELATED"/>
    <property type="match status" value="1"/>
</dbReference>
<evidence type="ECO:0000256" key="5">
    <source>
        <dbReference type="ARBA" id="ARBA00023054"/>
    </source>
</evidence>
<comment type="similarity">
    <text evidence="7">Belongs to the TRAFAC class myosin-kinesin ATPase superfamily. Kinesin family.</text>
</comment>
<feature type="binding site" evidence="7">
    <location>
        <begin position="113"/>
        <end position="120"/>
    </location>
    <ligand>
        <name>ATP</name>
        <dbReference type="ChEBI" id="CHEBI:30616"/>
    </ligand>
</feature>
<dbReference type="KEGG" id="bpg:Bathy03g04370"/>
<accession>K8F1B2</accession>
<feature type="compositionally biased region" description="Acidic residues" evidence="9">
    <location>
        <begin position="542"/>
        <end position="564"/>
    </location>
</feature>
<dbReference type="Proteomes" id="UP000198341">
    <property type="component" value="Chromosome 3"/>
</dbReference>
<evidence type="ECO:0000313" key="12">
    <source>
        <dbReference type="Proteomes" id="UP000198341"/>
    </source>
</evidence>
<evidence type="ECO:0000256" key="1">
    <source>
        <dbReference type="ARBA" id="ARBA00004496"/>
    </source>
</evidence>
<feature type="region of interest" description="Disordered" evidence="9">
    <location>
        <begin position="909"/>
        <end position="1008"/>
    </location>
</feature>
<keyword evidence="3 7" id="KW-0547">Nucleotide-binding</keyword>
<dbReference type="Pfam" id="PF00225">
    <property type="entry name" value="Kinesin"/>
    <property type="match status" value="1"/>
</dbReference>
<dbReference type="InterPro" id="IPR036961">
    <property type="entry name" value="Kinesin_motor_dom_sf"/>
</dbReference>
<organism evidence="11 12">
    <name type="scientific">Bathycoccus prasinos</name>
    <dbReference type="NCBI Taxonomy" id="41875"/>
    <lineage>
        <taxon>Eukaryota</taxon>
        <taxon>Viridiplantae</taxon>
        <taxon>Chlorophyta</taxon>
        <taxon>Mamiellophyceae</taxon>
        <taxon>Mamiellales</taxon>
        <taxon>Bathycoccaceae</taxon>
        <taxon>Bathycoccus</taxon>
    </lineage>
</organism>
<name>K8F1B2_9CHLO</name>
<keyword evidence="4 7" id="KW-0067">ATP-binding</keyword>
<dbReference type="GO" id="GO:0005524">
    <property type="term" value="F:ATP binding"/>
    <property type="evidence" value="ECO:0007669"/>
    <property type="project" value="UniProtKB-UniRule"/>
</dbReference>